<sequence>MTVVTLESTKKLPAGLRSIISQHLAVPRWSETCDFYNRMSERERLTVCFHARLKQRHAMAKLEEMNDADRERVVCAIAELSRAFAEYRKHGISKSGFIRRLTISERRTLFRHAGLTDTEFSQPYWHMDDETCLWREKLFRALRELFSLFRYAPTVLTAVRPEQYLH</sequence>
<dbReference type="AlphaFoldDB" id="A0A097QXD9"/>
<dbReference type="Proteomes" id="UP000029986">
    <property type="component" value="Chromosome"/>
</dbReference>
<dbReference type="OrthoDB" id="6418370at2"/>
<dbReference type="HOGENOM" id="CLU_145310_0_0_6"/>
<name>A0A097QXD9_HAFAL</name>
<dbReference type="RefSeq" id="WP_025801525.1">
    <property type="nucleotide sequence ID" value="NZ_CP009706.1"/>
</dbReference>
<dbReference type="KEGG" id="hav:AT03_01140"/>
<organism evidence="1 2">
    <name type="scientific">Hafnia alvei FB1</name>
    <dbReference type="NCBI Taxonomy" id="1453496"/>
    <lineage>
        <taxon>Bacteria</taxon>
        <taxon>Pseudomonadati</taxon>
        <taxon>Pseudomonadota</taxon>
        <taxon>Gammaproteobacteria</taxon>
        <taxon>Enterobacterales</taxon>
        <taxon>Hafniaceae</taxon>
        <taxon>Hafnia</taxon>
    </lineage>
</organism>
<protein>
    <submittedName>
        <fullName evidence="1">Replication protein B</fullName>
    </submittedName>
</protein>
<dbReference type="EMBL" id="CP009706">
    <property type="protein sequence ID" value="AIU71140.1"/>
    <property type="molecule type" value="Genomic_DNA"/>
</dbReference>
<dbReference type="eggNOG" id="ENOG502ZC1C">
    <property type="taxonomic scope" value="Bacteria"/>
</dbReference>
<proteinExistence type="predicted"/>
<gene>
    <name evidence="1" type="ORF">AT03_01140</name>
</gene>
<keyword evidence="2" id="KW-1185">Reference proteome</keyword>
<evidence type="ECO:0000313" key="2">
    <source>
        <dbReference type="Proteomes" id="UP000029986"/>
    </source>
</evidence>
<accession>A0A097QXD9</accession>
<evidence type="ECO:0000313" key="1">
    <source>
        <dbReference type="EMBL" id="AIU71140.1"/>
    </source>
</evidence>
<dbReference type="PATRIC" id="fig|1453496.5.peg.233"/>
<reference evidence="1 2" key="1">
    <citation type="journal article" date="2014" name="Gut Pathog.">
        <title>Gene clusters of Hafnia alvei strain FB1 important in survival and pathogenesis: a draft genome perspective.</title>
        <authorList>
            <person name="Tan J.Y."/>
            <person name="Yin W.F."/>
            <person name="Chan K.G."/>
        </authorList>
    </citation>
    <scope>NUCLEOTIDE SEQUENCE [LARGE SCALE GENOMIC DNA]</scope>
    <source>
        <strain evidence="1 2">FB1</strain>
    </source>
</reference>